<evidence type="ECO:0000256" key="1">
    <source>
        <dbReference type="SAM" id="Coils"/>
    </source>
</evidence>
<evidence type="ECO:0000256" key="2">
    <source>
        <dbReference type="SAM" id="MobiDB-lite"/>
    </source>
</evidence>
<protein>
    <submittedName>
        <fullName evidence="4">Outer membrane protein</fullName>
    </submittedName>
</protein>
<sequence length="176" mass="18764">MNKKMKSLILGATMIMALPIIGGCGSNTIGYVDSQKVVTQTAKSIEINKEINAKGKELQAKIDAADEASKAQVTTDAKQDFNAFTTAKNQELKQYIDQQVNELAKEKKLDVVLLKGAVVGGGVDVTDDLINKMGKASDEDIKAAENEANQQEAQQAQQGDAQQGEAQQAQPAEAAQ</sequence>
<organism evidence="4">
    <name type="scientific">Veillonella atypica</name>
    <dbReference type="NCBI Taxonomy" id="39777"/>
    <lineage>
        <taxon>Bacteria</taxon>
        <taxon>Bacillati</taxon>
        <taxon>Bacillota</taxon>
        <taxon>Negativicutes</taxon>
        <taxon>Veillonellales</taxon>
        <taxon>Veillonellaceae</taxon>
        <taxon>Veillonella</taxon>
    </lineage>
</organism>
<dbReference type="GO" id="GO:0051082">
    <property type="term" value="F:unfolded protein binding"/>
    <property type="evidence" value="ECO:0007669"/>
    <property type="project" value="InterPro"/>
</dbReference>
<gene>
    <name evidence="4" type="ORF">HMPREF3233_01542</name>
</gene>
<keyword evidence="1" id="KW-0175">Coiled coil</keyword>
<feature type="region of interest" description="Disordered" evidence="2">
    <location>
        <begin position="137"/>
        <end position="176"/>
    </location>
</feature>
<dbReference type="EMBL" id="LRQT01000086">
    <property type="protein sequence ID" value="KXA62679.1"/>
    <property type="molecule type" value="Genomic_DNA"/>
</dbReference>
<dbReference type="PATRIC" id="fig|39777.7.peg.1508"/>
<evidence type="ECO:0000313" key="4">
    <source>
        <dbReference type="EMBL" id="KXA62679.1"/>
    </source>
</evidence>
<comment type="caution">
    <text evidence="4">The sequence shown here is derived from an EMBL/GenBank/DDBJ whole genome shotgun (WGS) entry which is preliminary data.</text>
</comment>
<dbReference type="InterPro" id="IPR024930">
    <property type="entry name" value="Skp_dom_sf"/>
</dbReference>
<dbReference type="RefSeq" id="WP_005381739.1">
    <property type="nucleotide sequence ID" value="NZ_CALLHQ010000009.1"/>
</dbReference>
<proteinExistence type="predicted"/>
<dbReference type="InterPro" id="IPR005632">
    <property type="entry name" value="Chaperone_Skp"/>
</dbReference>
<feature type="compositionally biased region" description="Low complexity" evidence="2">
    <location>
        <begin position="146"/>
        <end position="176"/>
    </location>
</feature>
<dbReference type="KEGG" id="vat:B7L28_02745"/>
<reference evidence="4 5" key="1">
    <citation type="submission" date="2016-01" db="EMBL/GenBank/DDBJ databases">
        <authorList>
            <person name="Oliw E.H."/>
        </authorList>
    </citation>
    <scope>NUCLEOTIDE SEQUENCE [LARGE SCALE GENOMIC DNA]</scope>
    <source>
        <strain evidence="4 5">CMW7756B</strain>
    </source>
</reference>
<evidence type="ECO:0000313" key="5">
    <source>
        <dbReference type="Proteomes" id="UP000070226"/>
    </source>
</evidence>
<feature type="coiled-coil region" evidence="1">
    <location>
        <begin position="48"/>
        <end position="109"/>
    </location>
</feature>
<keyword evidence="3" id="KW-0732">Signal</keyword>
<feature type="signal peptide" evidence="3">
    <location>
        <begin position="1"/>
        <end position="22"/>
    </location>
</feature>
<dbReference type="SMART" id="SM00935">
    <property type="entry name" value="OmpH"/>
    <property type="match status" value="1"/>
</dbReference>
<dbReference type="STRING" id="39777.B7L28_02745"/>
<feature type="chain" id="PRO_5039186746" evidence="3">
    <location>
        <begin position="23"/>
        <end position="176"/>
    </location>
</feature>
<name>A0A133S2L8_9FIRM</name>
<dbReference type="Proteomes" id="UP000070226">
    <property type="component" value="Unassembled WGS sequence"/>
</dbReference>
<accession>A0A133S2L8</accession>
<dbReference type="PROSITE" id="PS51257">
    <property type="entry name" value="PROKAR_LIPOPROTEIN"/>
    <property type="match status" value="1"/>
</dbReference>
<dbReference type="SUPFAM" id="SSF111384">
    <property type="entry name" value="OmpH-like"/>
    <property type="match status" value="1"/>
</dbReference>
<evidence type="ECO:0000256" key="3">
    <source>
        <dbReference type="SAM" id="SignalP"/>
    </source>
</evidence>
<dbReference type="Gene3D" id="3.30.910.20">
    <property type="entry name" value="Skp domain"/>
    <property type="match status" value="1"/>
</dbReference>
<dbReference type="AlphaFoldDB" id="A0A133S2L8"/>